<evidence type="ECO:0000256" key="1">
    <source>
        <dbReference type="SAM" id="MobiDB-lite"/>
    </source>
</evidence>
<accession>A0A1I7WV83</accession>
<protein>
    <submittedName>
        <fullName evidence="3">Fork-head domain-containing protein</fullName>
    </submittedName>
</protein>
<name>A0A1I7WV83_HETBA</name>
<dbReference type="Proteomes" id="UP000095283">
    <property type="component" value="Unplaced"/>
</dbReference>
<feature type="compositionally biased region" description="Basic residues" evidence="1">
    <location>
        <begin position="101"/>
        <end position="112"/>
    </location>
</feature>
<evidence type="ECO:0000313" key="2">
    <source>
        <dbReference type="Proteomes" id="UP000095283"/>
    </source>
</evidence>
<reference evidence="3" key="1">
    <citation type="submission" date="2016-11" db="UniProtKB">
        <authorList>
            <consortium name="WormBaseParasite"/>
        </authorList>
    </citation>
    <scope>IDENTIFICATION</scope>
</reference>
<evidence type="ECO:0000313" key="3">
    <source>
        <dbReference type="WBParaSite" id="Hba_09058"/>
    </source>
</evidence>
<dbReference type="WBParaSite" id="Hba_09058">
    <property type="protein sequence ID" value="Hba_09058"/>
    <property type="gene ID" value="Hba_09058"/>
</dbReference>
<proteinExistence type="predicted"/>
<organism evidence="2 3">
    <name type="scientific">Heterorhabditis bacteriophora</name>
    <name type="common">Entomopathogenic nematode worm</name>
    <dbReference type="NCBI Taxonomy" id="37862"/>
    <lineage>
        <taxon>Eukaryota</taxon>
        <taxon>Metazoa</taxon>
        <taxon>Ecdysozoa</taxon>
        <taxon>Nematoda</taxon>
        <taxon>Chromadorea</taxon>
        <taxon>Rhabditida</taxon>
        <taxon>Rhabditina</taxon>
        <taxon>Rhabditomorpha</taxon>
        <taxon>Strongyloidea</taxon>
        <taxon>Heterorhabditidae</taxon>
        <taxon>Heterorhabditis</taxon>
    </lineage>
</organism>
<dbReference type="AlphaFoldDB" id="A0A1I7WV83"/>
<feature type="region of interest" description="Disordered" evidence="1">
    <location>
        <begin position="83"/>
        <end position="112"/>
    </location>
</feature>
<keyword evidence="2" id="KW-1185">Reference proteome</keyword>
<sequence>MPLAACHSAFTFSFTPNEILWQIYRYKRVLSVQKAKTVTGNAKETCEGSNWSITAEYRTMVRCDSIDNTGFPLSSLRRSKKCAGASDEEQCKSPNVDKGSKSSKKQGSRYRN</sequence>